<name>A0A077NWA0_XENBV</name>
<evidence type="ECO:0000256" key="1">
    <source>
        <dbReference type="ARBA" id="ARBA00022908"/>
    </source>
</evidence>
<dbReference type="GO" id="GO:0003677">
    <property type="term" value="F:DNA binding"/>
    <property type="evidence" value="ECO:0007669"/>
    <property type="project" value="UniProtKB-KW"/>
</dbReference>
<dbReference type="InterPro" id="IPR036162">
    <property type="entry name" value="Resolvase-like_N_sf"/>
</dbReference>
<dbReference type="SUPFAM" id="SSF46894">
    <property type="entry name" value="C-terminal effector domain of the bipartite response regulators"/>
    <property type="match status" value="1"/>
</dbReference>
<dbReference type="InterPro" id="IPR006118">
    <property type="entry name" value="Recombinase_CS"/>
</dbReference>
<accession>A0A077NWA0</accession>
<reference evidence="7" key="1">
    <citation type="submission" date="2013-07" db="EMBL/GenBank/DDBJ databases">
        <title>Sub-species coevolution in mutualistic symbiosis.</title>
        <authorList>
            <person name="Murfin K."/>
            <person name="Klassen J."/>
            <person name="Lee M."/>
            <person name="Forst S."/>
            <person name="Stock P."/>
            <person name="Goodrich-Blair H."/>
        </authorList>
    </citation>
    <scope>NUCLEOTIDE SEQUENCE [LARGE SCALE GENOMIC DNA]</scope>
    <source>
        <strain evidence="7">Feltiae Moldova</strain>
    </source>
</reference>
<evidence type="ECO:0000256" key="4">
    <source>
        <dbReference type="PIRSR" id="PIRSR606118-50"/>
    </source>
</evidence>
<sequence>MGQIAAIYCRVSTGDQDCQRQETELLALAGKAGYTIAGIWKETASGSKSDRQQRQKILNMAQARKIDLVLVTELTRWSRSTLDLFHTLNDLQSWGVGLIAQTGLQFDLSTPQGKLIATLMSGFAEFERDLLRERVRSGVQAAQARGVIFGRRPGQRIKSEKLTPKVLALIAEGCSYRQIGRQLDLSKNTVMAIVKREREKVESMLIKNSGL</sequence>
<proteinExistence type="predicted"/>
<dbReference type="CDD" id="cd03768">
    <property type="entry name" value="SR_ResInv"/>
    <property type="match status" value="1"/>
</dbReference>
<dbReference type="RefSeq" id="WP_038221667.1">
    <property type="nucleotide sequence ID" value="NZ_CAWLWD010000043.1"/>
</dbReference>
<dbReference type="Proteomes" id="UP000028487">
    <property type="component" value="Unassembled WGS sequence"/>
</dbReference>
<dbReference type="Gene3D" id="1.10.10.10">
    <property type="entry name" value="Winged helix-like DNA-binding domain superfamily/Winged helix DNA-binding domain"/>
    <property type="match status" value="1"/>
</dbReference>
<dbReference type="PANTHER" id="PTHR30461">
    <property type="entry name" value="DNA-INVERTASE FROM LAMBDOID PROPHAGE"/>
    <property type="match status" value="1"/>
</dbReference>
<dbReference type="EMBL" id="CBSV010000218">
    <property type="protein sequence ID" value="CDH02819.1"/>
    <property type="molecule type" value="Genomic_DNA"/>
</dbReference>
<dbReference type="PANTHER" id="PTHR30461:SF2">
    <property type="entry name" value="SERINE RECOMBINASE PINE-RELATED"/>
    <property type="match status" value="1"/>
</dbReference>
<feature type="active site" description="O-(5'-phospho-DNA)-serine intermediate" evidence="4 5">
    <location>
        <position position="12"/>
    </location>
</feature>
<dbReference type="GO" id="GO:0000150">
    <property type="term" value="F:DNA strand exchange activity"/>
    <property type="evidence" value="ECO:0007669"/>
    <property type="project" value="InterPro"/>
</dbReference>
<keyword evidence="2" id="KW-0238">DNA-binding</keyword>
<evidence type="ECO:0000256" key="5">
    <source>
        <dbReference type="PROSITE-ProRule" id="PRU10137"/>
    </source>
</evidence>
<evidence type="ECO:0000313" key="7">
    <source>
        <dbReference type="EMBL" id="CDH02819.1"/>
    </source>
</evidence>
<dbReference type="InterPro" id="IPR036388">
    <property type="entry name" value="WH-like_DNA-bd_sf"/>
</dbReference>
<dbReference type="InterPro" id="IPR050639">
    <property type="entry name" value="SSR_resolvase"/>
</dbReference>
<dbReference type="AlphaFoldDB" id="A0A077NWA0"/>
<dbReference type="PROSITE" id="PS51736">
    <property type="entry name" value="RECOMBINASES_3"/>
    <property type="match status" value="1"/>
</dbReference>
<protein>
    <recommendedName>
        <fullName evidence="6">Resolvase/invertase-type recombinase catalytic domain-containing protein</fullName>
    </recommendedName>
</protein>
<dbReference type="HOGENOM" id="CLU_010686_8_2_6"/>
<dbReference type="InterPro" id="IPR006119">
    <property type="entry name" value="Resolv_N"/>
</dbReference>
<dbReference type="GO" id="GO:0006355">
    <property type="term" value="P:regulation of DNA-templated transcription"/>
    <property type="evidence" value="ECO:0007669"/>
    <property type="project" value="InterPro"/>
</dbReference>
<dbReference type="PROSITE" id="PS00397">
    <property type="entry name" value="RECOMBINASES_1"/>
    <property type="match status" value="1"/>
</dbReference>
<dbReference type="InterPro" id="IPR016032">
    <property type="entry name" value="Sig_transdc_resp-reg_C-effctor"/>
</dbReference>
<dbReference type="Pfam" id="PF00239">
    <property type="entry name" value="Resolvase"/>
    <property type="match status" value="1"/>
</dbReference>
<comment type="caution">
    <text evidence="7">The sequence shown here is derived from an EMBL/GenBank/DDBJ whole genome shotgun (WGS) entry which is preliminary data.</text>
</comment>
<keyword evidence="1" id="KW-0229">DNA integration</keyword>
<dbReference type="SUPFAM" id="SSF53041">
    <property type="entry name" value="Resolvase-like"/>
    <property type="match status" value="1"/>
</dbReference>
<dbReference type="GO" id="GO:0015074">
    <property type="term" value="P:DNA integration"/>
    <property type="evidence" value="ECO:0007669"/>
    <property type="project" value="UniProtKB-KW"/>
</dbReference>
<feature type="domain" description="Resolvase/invertase-type recombinase catalytic" evidence="6">
    <location>
        <begin position="4"/>
        <end position="146"/>
    </location>
</feature>
<organism evidence="7">
    <name type="scientific">Xenorhabdus bovienii str. feltiae Moldova</name>
    <dbReference type="NCBI Taxonomy" id="1398200"/>
    <lineage>
        <taxon>Bacteria</taxon>
        <taxon>Pseudomonadati</taxon>
        <taxon>Pseudomonadota</taxon>
        <taxon>Gammaproteobacteria</taxon>
        <taxon>Enterobacterales</taxon>
        <taxon>Morganellaceae</taxon>
        <taxon>Xenorhabdus</taxon>
    </lineage>
</organism>
<gene>
    <name evidence="7" type="ORF">XBFM1_470005</name>
</gene>
<evidence type="ECO:0000259" key="6">
    <source>
        <dbReference type="PROSITE" id="PS51736"/>
    </source>
</evidence>
<keyword evidence="3" id="KW-0233">DNA recombination</keyword>
<evidence type="ECO:0000256" key="2">
    <source>
        <dbReference type="ARBA" id="ARBA00023125"/>
    </source>
</evidence>
<evidence type="ECO:0000256" key="3">
    <source>
        <dbReference type="ARBA" id="ARBA00023172"/>
    </source>
</evidence>
<dbReference type="Gene3D" id="3.40.50.1390">
    <property type="entry name" value="Resolvase, N-terminal catalytic domain"/>
    <property type="match status" value="1"/>
</dbReference>
<dbReference type="SMART" id="SM00857">
    <property type="entry name" value="Resolvase"/>
    <property type="match status" value="1"/>
</dbReference>